<dbReference type="RefSeq" id="WP_324668960.1">
    <property type="nucleotide sequence ID" value="NZ_CP141614.1"/>
</dbReference>
<dbReference type="Gene3D" id="1.20.1290.10">
    <property type="entry name" value="AhpD-like"/>
    <property type="match status" value="1"/>
</dbReference>
<dbReference type="Pfam" id="PF02627">
    <property type="entry name" value="CMD"/>
    <property type="match status" value="1"/>
</dbReference>
<dbReference type="NCBIfam" id="TIGR00778">
    <property type="entry name" value="ahpD_dom"/>
    <property type="match status" value="1"/>
</dbReference>
<dbReference type="InterPro" id="IPR004675">
    <property type="entry name" value="AhpD_core"/>
</dbReference>
<proteinExistence type="predicted"/>
<dbReference type="InterPro" id="IPR029032">
    <property type="entry name" value="AhpD-like"/>
</dbReference>
<reference evidence="3" key="1">
    <citation type="submission" date="2023-12" db="EMBL/GenBank/DDBJ databases">
        <title>Novel isolates from deep terrestrial aquifers shed light on the physiology and ecology of the class Limnochordia.</title>
        <authorList>
            <person name="Karnachuk O.V."/>
            <person name="Lukina A.P."/>
            <person name="Avakyan M.R."/>
            <person name="Kadnikov V."/>
            <person name="Begmatov S."/>
            <person name="Beletsky A.V."/>
            <person name="Mardanov A.V."/>
            <person name="Ravin N.V."/>
        </authorList>
    </citation>
    <scope>NUCLEOTIDE SEQUENCE [LARGE SCALE GENOMIC DNA]</scope>
    <source>
        <strain evidence="3">LN</strain>
    </source>
</reference>
<feature type="domain" description="Carboxymuconolactone decarboxylase-like" evidence="1">
    <location>
        <begin position="26"/>
        <end position="102"/>
    </location>
</feature>
<evidence type="ECO:0000313" key="3">
    <source>
        <dbReference type="Proteomes" id="UP001333102"/>
    </source>
</evidence>
<dbReference type="SUPFAM" id="SSF69118">
    <property type="entry name" value="AhpD-like"/>
    <property type="match status" value="1"/>
</dbReference>
<gene>
    <name evidence="2" type="ORF">VLY81_00095</name>
</gene>
<accession>A0ABZ1BP75</accession>
<protein>
    <submittedName>
        <fullName evidence="2">Carboxymuconolactone decarboxylase family protein</fullName>
    </submittedName>
</protein>
<keyword evidence="3" id="KW-1185">Reference proteome</keyword>
<dbReference type="EMBL" id="CP141614">
    <property type="protein sequence ID" value="WRP14607.1"/>
    <property type="molecule type" value="Genomic_DNA"/>
</dbReference>
<organism evidence="2 3">
    <name type="scientific">Geochorda subterranea</name>
    <dbReference type="NCBI Taxonomy" id="3109564"/>
    <lineage>
        <taxon>Bacteria</taxon>
        <taxon>Bacillati</taxon>
        <taxon>Bacillota</taxon>
        <taxon>Limnochordia</taxon>
        <taxon>Limnochordales</taxon>
        <taxon>Geochordaceae</taxon>
        <taxon>Geochorda</taxon>
    </lineage>
</organism>
<evidence type="ECO:0000259" key="1">
    <source>
        <dbReference type="Pfam" id="PF02627"/>
    </source>
</evidence>
<dbReference type="InterPro" id="IPR003779">
    <property type="entry name" value="CMD-like"/>
</dbReference>
<dbReference type="PANTHER" id="PTHR33930">
    <property type="entry name" value="ALKYL HYDROPEROXIDE REDUCTASE AHPD"/>
    <property type="match status" value="1"/>
</dbReference>
<evidence type="ECO:0000313" key="2">
    <source>
        <dbReference type="EMBL" id="WRP14607.1"/>
    </source>
</evidence>
<dbReference type="PANTHER" id="PTHR33930:SF2">
    <property type="entry name" value="BLR3452 PROTEIN"/>
    <property type="match status" value="1"/>
</dbReference>
<name>A0ABZ1BP75_9FIRM</name>
<sequence>MSGSTSYPELQKEVLRRMSELGRAIPGTMQGFQALHDAAVRSGALSEKTKELIALGIAIAVRCEGCIACHVHDALEHGATREEIAETVAVAVMMGGGPSVVYGSMAMAAVDQFQAGK</sequence>
<dbReference type="Proteomes" id="UP001333102">
    <property type="component" value="Chromosome"/>
</dbReference>